<feature type="binding site" evidence="22">
    <location>
        <position position="35"/>
    </location>
    <ligand>
        <name>ATP</name>
        <dbReference type="ChEBI" id="CHEBI:30616"/>
    </ligand>
</feature>
<evidence type="ECO:0000313" key="30">
    <source>
        <dbReference type="Proteomes" id="UP000305198"/>
    </source>
</evidence>
<keyword evidence="13 22" id="KW-0067">ATP-binding</keyword>
<name>A0A031MHW4_9GAMM</name>
<feature type="active site" description="Proton acceptor" evidence="20">
    <location>
        <position position="76"/>
    </location>
</feature>
<evidence type="ECO:0000256" key="1">
    <source>
        <dbReference type="ARBA" id="ARBA00004429"/>
    </source>
</evidence>
<evidence type="ECO:0000256" key="7">
    <source>
        <dbReference type="ARBA" id="ARBA00022519"/>
    </source>
</evidence>
<keyword evidence="7 24" id="KW-0997">Cell inner membrane</keyword>
<evidence type="ECO:0000256" key="23">
    <source>
        <dbReference type="PIRSR" id="PIRSR600829-4"/>
    </source>
</evidence>
<evidence type="ECO:0000313" key="27">
    <source>
        <dbReference type="EMBL" id="TKA93591.1"/>
    </source>
</evidence>
<evidence type="ECO:0000313" key="25">
    <source>
        <dbReference type="EMBL" id="SER50927.1"/>
    </source>
</evidence>
<dbReference type="PANTHER" id="PTHR34299:SF1">
    <property type="entry name" value="DIACYLGLYCEROL KINASE"/>
    <property type="match status" value="1"/>
</dbReference>
<dbReference type="AlphaFoldDB" id="A0A031MHW4"/>
<feature type="binding site" evidence="22">
    <location>
        <begin position="92"/>
        <end position="94"/>
    </location>
    <ligand>
        <name>ATP</name>
        <dbReference type="ChEBI" id="CHEBI:30616"/>
    </ligand>
</feature>
<comment type="catalytic activity">
    <reaction evidence="24">
        <text>a 1,2-diacyl-sn-glycerol + ATP = a 1,2-diacyl-sn-glycero-3-phosphate + ADP + H(+)</text>
        <dbReference type="Rhea" id="RHEA:10272"/>
        <dbReference type="ChEBI" id="CHEBI:15378"/>
        <dbReference type="ChEBI" id="CHEBI:17815"/>
        <dbReference type="ChEBI" id="CHEBI:30616"/>
        <dbReference type="ChEBI" id="CHEBI:58608"/>
        <dbReference type="ChEBI" id="CHEBI:456216"/>
        <dbReference type="EC" id="2.7.1.107"/>
    </reaction>
</comment>
<dbReference type="CDD" id="cd14264">
    <property type="entry name" value="DAGK_IM"/>
    <property type="match status" value="1"/>
</dbReference>
<evidence type="ECO:0000256" key="8">
    <source>
        <dbReference type="ARBA" id="ARBA00022679"/>
    </source>
</evidence>
<dbReference type="Proteomes" id="UP000305198">
    <property type="component" value="Unassembled WGS sequence"/>
</dbReference>
<evidence type="ECO:0000256" key="5">
    <source>
        <dbReference type="ARBA" id="ARBA00022475"/>
    </source>
</evidence>
<evidence type="ECO:0000256" key="17">
    <source>
        <dbReference type="ARBA" id="ARBA00023136"/>
    </source>
</evidence>
<dbReference type="STRING" id="653930.SAMN05216589_0764"/>
<comment type="cofactor">
    <cofactor evidence="23">
        <name>Mg(2+)</name>
        <dbReference type="ChEBI" id="CHEBI:18420"/>
    </cofactor>
    <text evidence="23">Mn(2+), Zn(2+), Cd(2+) and Co(2+) support activity to lesser extents.</text>
</comment>
<keyword evidence="6" id="KW-0444">Lipid biosynthesis</keyword>
<keyword evidence="12 24" id="KW-0418">Kinase</keyword>
<evidence type="ECO:0000256" key="24">
    <source>
        <dbReference type="RuleBase" id="RU363065"/>
    </source>
</evidence>
<dbReference type="GO" id="GO:0004143">
    <property type="term" value="F:ATP-dependent diacylglycerol kinase activity"/>
    <property type="evidence" value="ECO:0007669"/>
    <property type="project" value="UniProtKB-EC"/>
</dbReference>
<dbReference type="EMBL" id="FOGN01000001">
    <property type="protein sequence ID" value="SER50927.1"/>
    <property type="molecule type" value="Genomic_DNA"/>
</dbReference>
<dbReference type="GO" id="GO:0006654">
    <property type="term" value="P:phosphatidic acid biosynthetic process"/>
    <property type="evidence" value="ECO:0007669"/>
    <property type="project" value="InterPro"/>
</dbReference>
<feature type="binding site" evidence="22">
    <location>
        <position position="83"/>
    </location>
    <ligand>
        <name>ATP</name>
        <dbReference type="ChEBI" id="CHEBI:30616"/>
    </ligand>
</feature>
<evidence type="ECO:0000313" key="28">
    <source>
        <dbReference type="Proteomes" id="UP000186599"/>
    </source>
</evidence>
<evidence type="ECO:0000256" key="11">
    <source>
        <dbReference type="ARBA" id="ARBA00022741"/>
    </source>
</evidence>
<dbReference type="GO" id="GO:0046872">
    <property type="term" value="F:metal ion binding"/>
    <property type="evidence" value="ECO:0007669"/>
    <property type="project" value="UniProtKB-KW"/>
</dbReference>
<dbReference type="Proteomes" id="UP000186904">
    <property type="component" value="Unassembled WGS sequence"/>
</dbReference>
<evidence type="ECO:0000256" key="10">
    <source>
        <dbReference type="ARBA" id="ARBA00022723"/>
    </source>
</evidence>
<keyword evidence="9" id="KW-0812">Transmembrane</keyword>
<protein>
    <recommendedName>
        <fullName evidence="4 24">Diacylglycerol kinase</fullName>
        <ecNumber evidence="3 24">2.7.1.107</ecNumber>
    </recommendedName>
</protein>
<feature type="binding site" evidence="22">
    <location>
        <begin position="101"/>
        <end position="102"/>
    </location>
    <ligand>
        <name>ATP</name>
        <dbReference type="ChEBI" id="CHEBI:30616"/>
    </ligand>
</feature>
<reference evidence="27 30" key="2">
    <citation type="submission" date="2019-04" db="EMBL/GenBank/DDBJ databases">
        <title>Crypto-aerobic microbial life in anoxic (sulfidic) marine sediments.</title>
        <authorList>
            <person name="Bhattacharya S."/>
            <person name="Roy C."/>
            <person name="Mondal N."/>
            <person name="Sarkar J."/>
            <person name="Mandal S."/>
            <person name="Rameez M.J."/>
            <person name="Ghosh W."/>
        </authorList>
    </citation>
    <scope>NUCLEOTIDE SEQUENCE [LARGE SCALE GENOMIC DNA]</scope>
    <source>
        <strain evidence="27 30">SBBB</strain>
    </source>
</reference>
<dbReference type="Proteomes" id="UP000186599">
    <property type="component" value="Unassembled WGS sequence"/>
</dbReference>
<feature type="binding site" evidence="23">
    <location>
        <position position="83"/>
    </location>
    <ligand>
        <name>a divalent metal cation</name>
        <dbReference type="ChEBI" id="CHEBI:60240"/>
    </ligand>
</feature>
<evidence type="ECO:0000256" key="18">
    <source>
        <dbReference type="ARBA" id="ARBA00023209"/>
    </source>
</evidence>
<keyword evidence="17" id="KW-0472">Membrane</keyword>
<evidence type="ECO:0000256" key="2">
    <source>
        <dbReference type="ARBA" id="ARBA00005967"/>
    </source>
</evidence>
<keyword evidence="19 24" id="KW-1208">Phospholipid metabolism</keyword>
<dbReference type="InterPro" id="IPR036945">
    <property type="entry name" value="DAGK_sf"/>
</dbReference>
<feature type="binding site" evidence="22">
    <location>
        <position position="23"/>
    </location>
    <ligand>
        <name>ATP</name>
        <dbReference type="ChEBI" id="CHEBI:30616"/>
    </ligand>
</feature>
<comment type="similarity">
    <text evidence="2 24">Belongs to the bacterial diacylglycerol kinase family.</text>
</comment>
<keyword evidence="14 23" id="KW-0460">Magnesium</keyword>
<evidence type="ECO:0000256" key="22">
    <source>
        <dbReference type="PIRSR" id="PIRSR600829-3"/>
    </source>
</evidence>
<evidence type="ECO:0000256" key="20">
    <source>
        <dbReference type="PIRSR" id="PIRSR600829-1"/>
    </source>
</evidence>
<feature type="binding site" evidence="21">
    <location>
        <position position="76"/>
    </location>
    <ligand>
        <name>substrate</name>
    </ligand>
</feature>
<gene>
    <name evidence="27" type="ORF">FA869_05400</name>
    <name evidence="26" type="ORF">SAMN04487855_0861</name>
    <name evidence="25" type="ORF">SAMN05216589_0764</name>
</gene>
<keyword evidence="28" id="KW-1185">Reference proteome</keyword>
<dbReference type="RefSeq" id="WP_036988541.1">
    <property type="nucleotide sequence ID" value="NZ_FOGN01000001.1"/>
</dbReference>
<dbReference type="Pfam" id="PF01219">
    <property type="entry name" value="DAGK_prokar"/>
    <property type="match status" value="1"/>
</dbReference>
<evidence type="ECO:0000313" key="26">
    <source>
        <dbReference type="EMBL" id="SFL71494.1"/>
    </source>
</evidence>
<dbReference type="GO" id="GO:0005524">
    <property type="term" value="F:ATP binding"/>
    <property type="evidence" value="ECO:0007669"/>
    <property type="project" value="UniProtKB-KW"/>
</dbReference>
<keyword evidence="5" id="KW-1003">Cell membrane</keyword>
<evidence type="ECO:0000256" key="14">
    <source>
        <dbReference type="ARBA" id="ARBA00022842"/>
    </source>
</evidence>
<sequence length="126" mass="13571">MEPPENPYKGITGVRRIWLACGYSLDGLKVAYQGEAAFRQLVWLAMVLVPIACVLPVSAPARALLIACVVLSLVVELLNSAIEAAIDRISLERHPLSKASKDMGSAAQMLSLFLIAVVWALVLLSN</sequence>
<evidence type="ECO:0000256" key="21">
    <source>
        <dbReference type="PIRSR" id="PIRSR600829-2"/>
    </source>
</evidence>
<dbReference type="PANTHER" id="PTHR34299">
    <property type="entry name" value="DIACYLGLYCEROL KINASE"/>
    <property type="match status" value="1"/>
</dbReference>
<dbReference type="InterPro" id="IPR033718">
    <property type="entry name" value="DAGK_prok"/>
</dbReference>
<accession>A0A031MHW4</accession>
<dbReference type="OrthoDB" id="9796011at2"/>
<keyword evidence="11 22" id="KW-0547">Nucleotide-binding</keyword>
<proteinExistence type="inferred from homology"/>
<evidence type="ECO:0000256" key="6">
    <source>
        <dbReference type="ARBA" id="ARBA00022516"/>
    </source>
</evidence>
<dbReference type="EC" id="2.7.1.107" evidence="3 24"/>
<feature type="binding site" evidence="23">
    <location>
        <position position="35"/>
    </location>
    <ligand>
        <name>a divalent metal cation</name>
        <dbReference type="ChEBI" id="CHEBI:60240"/>
    </ligand>
</feature>
<evidence type="ECO:0000256" key="9">
    <source>
        <dbReference type="ARBA" id="ARBA00022692"/>
    </source>
</evidence>
<dbReference type="InterPro" id="IPR000829">
    <property type="entry name" value="DAGK"/>
</dbReference>
<organism evidence="27 30">
    <name type="scientific">Halopseudomonas bauzanensis</name>
    <dbReference type="NCBI Taxonomy" id="653930"/>
    <lineage>
        <taxon>Bacteria</taxon>
        <taxon>Pseudomonadati</taxon>
        <taxon>Pseudomonadota</taxon>
        <taxon>Gammaproteobacteria</taxon>
        <taxon>Pseudomonadales</taxon>
        <taxon>Pseudomonadaceae</taxon>
        <taxon>Halopseudomonas</taxon>
    </lineage>
</organism>
<evidence type="ECO:0000256" key="3">
    <source>
        <dbReference type="ARBA" id="ARBA00012133"/>
    </source>
</evidence>
<dbReference type="GO" id="GO:0005886">
    <property type="term" value="C:plasma membrane"/>
    <property type="evidence" value="ECO:0007669"/>
    <property type="project" value="UniProtKB-SubCell"/>
</dbReference>
<keyword evidence="16 24" id="KW-0443">Lipid metabolism</keyword>
<dbReference type="EMBL" id="FOUA01000001">
    <property type="protein sequence ID" value="SFL71494.1"/>
    <property type="molecule type" value="Genomic_DNA"/>
</dbReference>
<keyword evidence="8 24" id="KW-0808">Transferase</keyword>
<comment type="subcellular location">
    <subcellularLocation>
        <location evidence="1 24">Cell inner membrane</location>
        <topology evidence="1 24">Multi-pass membrane protein</topology>
    </subcellularLocation>
</comment>
<evidence type="ECO:0000256" key="13">
    <source>
        <dbReference type="ARBA" id="ARBA00022840"/>
    </source>
</evidence>
<evidence type="ECO:0000256" key="16">
    <source>
        <dbReference type="ARBA" id="ARBA00023098"/>
    </source>
</evidence>
<dbReference type="Gene3D" id="1.10.287.3610">
    <property type="match status" value="1"/>
</dbReference>
<evidence type="ECO:0000256" key="4">
    <source>
        <dbReference type="ARBA" id="ARBA00017575"/>
    </source>
</evidence>
<keyword evidence="10 23" id="KW-0479">Metal-binding</keyword>
<comment type="function">
    <text evidence="24">Catalyzes the ATP-dependent phosphorylation of sn-l,2-diacylglycerol (DAG) to phosphatidic acid. Involved in the recycling of diacylglycerol produced as a by-product during membrane-derived oligosaccharide (MDO) biosynthesis.</text>
</comment>
<evidence type="ECO:0000313" key="29">
    <source>
        <dbReference type="Proteomes" id="UP000186904"/>
    </source>
</evidence>
<evidence type="ECO:0000256" key="15">
    <source>
        <dbReference type="ARBA" id="ARBA00022989"/>
    </source>
</evidence>
<feature type="binding site" evidence="22">
    <location>
        <position position="16"/>
    </location>
    <ligand>
        <name>ATP</name>
        <dbReference type="ChEBI" id="CHEBI:30616"/>
    </ligand>
</feature>
<keyword evidence="18" id="KW-0594">Phospholipid biosynthesis</keyword>
<feature type="binding site" evidence="21">
    <location>
        <position position="62"/>
    </location>
    <ligand>
        <name>substrate</name>
    </ligand>
</feature>
<dbReference type="EMBL" id="SWAV01000001">
    <property type="protein sequence ID" value="TKA93591.1"/>
    <property type="molecule type" value="Genomic_DNA"/>
</dbReference>
<evidence type="ECO:0000256" key="12">
    <source>
        <dbReference type="ARBA" id="ARBA00022777"/>
    </source>
</evidence>
<reference evidence="28 29" key="1">
    <citation type="submission" date="2016-10" db="EMBL/GenBank/DDBJ databases">
        <authorList>
            <person name="de Groot N.N."/>
        </authorList>
    </citation>
    <scope>NUCLEOTIDE SEQUENCE [LARGE SCALE GENOMIC DNA]</scope>
    <source>
        <strain evidence="26 28">CGMCC 1.9095</strain>
        <strain evidence="25 29">DSM 22558</strain>
    </source>
</reference>
<feature type="binding site" evidence="21">
    <location>
        <position position="16"/>
    </location>
    <ligand>
        <name>substrate</name>
    </ligand>
</feature>
<evidence type="ECO:0000256" key="19">
    <source>
        <dbReference type="ARBA" id="ARBA00023264"/>
    </source>
</evidence>
<feature type="binding site" evidence="21">
    <location>
        <position position="105"/>
    </location>
    <ligand>
        <name>substrate</name>
    </ligand>
</feature>
<keyword evidence="15" id="KW-1133">Transmembrane helix</keyword>